<dbReference type="EMBL" id="DTHG01000011">
    <property type="protein sequence ID" value="HGW91100.1"/>
    <property type="molecule type" value="Genomic_DNA"/>
</dbReference>
<evidence type="ECO:0000256" key="1">
    <source>
        <dbReference type="ARBA" id="ARBA00005781"/>
    </source>
</evidence>
<evidence type="ECO:0000256" key="6">
    <source>
        <dbReference type="RuleBase" id="RU000559"/>
    </source>
</evidence>
<evidence type="ECO:0000256" key="5">
    <source>
        <dbReference type="HAMAP-Rule" id="MF_00402"/>
    </source>
</evidence>
<name>A0A7C4YBR7_UNCW3</name>
<reference evidence="7" key="1">
    <citation type="journal article" date="2020" name="mSystems">
        <title>Genome- and Community-Level Interaction Insights into Carbon Utilization and Element Cycling Functions of Hydrothermarchaeota in Hydrothermal Sediment.</title>
        <authorList>
            <person name="Zhou Z."/>
            <person name="Liu Y."/>
            <person name="Xu W."/>
            <person name="Pan J."/>
            <person name="Luo Z.H."/>
            <person name="Li M."/>
        </authorList>
    </citation>
    <scope>NUCLEOTIDE SEQUENCE [LARGE SCALE GENOMIC DNA]</scope>
    <source>
        <strain evidence="7">SpSt-780</strain>
    </source>
</reference>
<comment type="caution">
    <text evidence="7">The sequence shown here is derived from an EMBL/GenBank/DDBJ whole genome shotgun (WGS) entry which is preliminary data.</text>
</comment>
<keyword evidence="3 5" id="KW-0687">Ribonucleoprotein</keyword>
<accession>A0A7C4YBR7</accession>
<gene>
    <name evidence="5 7" type="primary">rplS</name>
    <name evidence="7" type="ORF">ENV67_00980</name>
</gene>
<evidence type="ECO:0000256" key="2">
    <source>
        <dbReference type="ARBA" id="ARBA00022980"/>
    </source>
</evidence>
<dbReference type="GO" id="GO:0003735">
    <property type="term" value="F:structural constituent of ribosome"/>
    <property type="evidence" value="ECO:0007669"/>
    <property type="project" value="InterPro"/>
</dbReference>
<dbReference type="NCBIfam" id="TIGR01024">
    <property type="entry name" value="rplS_bact"/>
    <property type="match status" value="1"/>
</dbReference>
<dbReference type="FunFam" id="2.30.30.790:FF:000001">
    <property type="entry name" value="50S ribosomal protein L19"/>
    <property type="match status" value="1"/>
</dbReference>
<dbReference type="HAMAP" id="MF_00402">
    <property type="entry name" value="Ribosomal_bL19"/>
    <property type="match status" value="1"/>
</dbReference>
<evidence type="ECO:0000313" key="7">
    <source>
        <dbReference type="EMBL" id="HGW91100.1"/>
    </source>
</evidence>
<dbReference type="InterPro" id="IPR008991">
    <property type="entry name" value="Translation_prot_SH3-like_sf"/>
</dbReference>
<dbReference type="PRINTS" id="PR00061">
    <property type="entry name" value="RIBOSOMALL19"/>
</dbReference>
<evidence type="ECO:0000256" key="4">
    <source>
        <dbReference type="ARBA" id="ARBA00035171"/>
    </source>
</evidence>
<dbReference type="PROSITE" id="PS01015">
    <property type="entry name" value="RIBOSOMAL_L19"/>
    <property type="match status" value="1"/>
</dbReference>
<dbReference type="Gene3D" id="2.30.30.790">
    <property type="match status" value="1"/>
</dbReference>
<keyword evidence="2 5" id="KW-0689">Ribosomal protein</keyword>
<protein>
    <recommendedName>
        <fullName evidence="4 5">Large ribosomal subunit protein bL19</fullName>
    </recommendedName>
</protein>
<dbReference type="GO" id="GO:0022625">
    <property type="term" value="C:cytosolic large ribosomal subunit"/>
    <property type="evidence" value="ECO:0007669"/>
    <property type="project" value="TreeGrafter"/>
</dbReference>
<dbReference type="InterPro" id="IPR018257">
    <property type="entry name" value="Ribosomal_bL19_CS"/>
</dbReference>
<dbReference type="InterPro" id="IPR001857">
    <property type="entry name" value="Ribosomal_bL19"/>
</dbReference>
<dbReference type="PIRSF" id="PIRSF002191">
    <property type="entry name" value="Ribosomal_L19"/>
    <property type="match status" value="1"/>
</dbReference>
<organism evidence="7">
    <name type="scientific">candidate division WOR-3 bacterium</name>
    <dbReference type="NCBI Taxonomy" id="2052148"/>
    <lineage>
        <taxon>Bacteria</taxon>
        <taxon>Bacteria division WOR-3</taxon>
    </lineage>
</organism>
<dbReference type="PANTHER" id="PTHR15680:SF9">
    <property type="entry name" value="LARGE RIBOSOMAL SUBUNIT PROTEIN BL19M"/>
    <property type="match status" value="1"/>
</dbReference>
<dbReference type="GO" id="GO:0006412">
    <property type="term" value="P:translation"/>
    <property type="evidence" value="ECO:0007669"/>
    <property type="project" value="UniProtKB-UniRule"/>
</dbReference>
<evidence type="ECO:0000256" key="3">
    <source>
        <dbReference type="ARBA" id="ARBA00023274"/>
    </source>
</evidence>
<dbReference type="Pfam" id="PF01245">
    <property type="entry name" value="Ribosomal_L19"/>
    <property type="match status" value="1"/>
</dbReference>
<comment type="similarity">
    <text evidence="1 5 6">Belongs to the bacterial ribosomal protein bL19 family.</text>
</comment>
<proteinExistence type="inferred from homology"/>
<sequence>MKEIALIENQYLKKEVPEFSPGDFIRVSYRIEEGGKTRLQKFDGIVIKIRGEGLKKTFTVRKESQGVGVERIFPLHSPNIAKIQVLRKGDVRRAKLYYLREKKGKEKQVKEKKAKPQSK</sequence>
<dbReference type="AlphaFoldDB" id="A0A7C4YBR7"/>
<dbReference type="SUPFAM" id="SSF50104">
    <property type="entry name" value="Translation proteins SH3-like domain"/>
    <property type="match status" value="1"/>
</dbReference>
<dbReference type="InterPro" id="IPR038657">
    <property type="entry name" value="Ribosomal_bL19_sf"/>
</dbReference>
<comment type="function">
    <text evidence="5 6">This protein is located at the 30S-50S ribosomal subunit interface and may play a role in the structure and function of the aminoacyl-tRNA binding site.</text>
</comment>
<dbReference type="PANTHER" id="PTHR15680">
    <property type="entry name" value="RIBOSOMAL PROTEIN L19"/>
    <property type="match status" value="1"/>
</dbReference>